<evidence type="ECO:0000313" key="7">
    <source>
        <dbReference type="Proteomes" id="UP000034048"/>
    </source>
</evidence>
<dbReference type="AlphaFoldDB" id="A0A0G0NLK1"/>
<dbReference type="CDD" id="cd04186">
    <property type="entry name" value="GT_2_like_c"/>
    <property type="match status" value="1"/>
</dbReference>
<comment type="similarity">
    <text evidence="1">Belongs to the glycosyltransferase 2 family.</text>
</comment>
<evidence type="ECO:0000313" key="6">
    <source>
        <dbReference type="EMBL" id="KKR13666.1"/>
    </source>
</evidence>
<organism evidence="6 7">
    <name type="scientific">Candidatus Falkowbacteria bacterium GW2011_GWA2_39_24</name>
    <dbReference type="NCBI Taxonomy" id="1618634"/>
    <lineage>
        <taxon>Bacteria</taxon>
        <taxon>Candidatus Falkowiibacteriota</taxon>
    </lineage>
</organism>
<gene>
    <name evidence="6" type="ORF">UT42_C0042G0006</name>
</gene>
<comment type="caution">
    <text evidence="6">The sequence shown here is derived from an EMBL/GenBank/DDBJ whole genome shotgun (WGS) entry which is preliminary data.</text>
</comment>
<evidence type="ECO:0000256" key="4">
    <source>
        <dbReference type="SAM" id="Phobius"/>
    </source>
</evidence>
<keyword evidence="2" id="KW-0328">Glycosyltransferase</keyword>
<evidence type="ECO:0000256" key="3">
    <source>
        <dbReference type="ARBA" id="ARBA00022679"/>
    </source>
</evidence>
<dbReference type="PANTHER" id="PTHR43179">
    <property type="entry name" value="RHAMNOSYLTRANSFERASE WBBL"/>
    <property type="match status" value="1"/>
</dbReference>
<dbReference type="InterPro" id="IPR029044">
    <property type="entry name" value="Nucleotide-diphossugar_trans"/>
</dbReference>
<dbReference type="Pfam" id="PF13632">
    <property type="entry name" value="Glyco_trans_2_3"/>
    <property type="match status" value="1"/>
</dbReference>
<dbReference type="SUPFAM" id="SSF53448">
    <property type="entry name" value="Nucleotide-diphospho-sugar transferases"/>
    <property type="match status" value="1"/>
</dbReference>
<dbReference type="InterPro" id="IPR001173">
    <property type="entry name" value="Glyco_trans_2-like"/>
</dbReference>
<dbReference type="Proteomes" id="UP000034048">
    <property type="component" value="Unassembled WGS sequence"/>
</dbReference>
<protein>
    <recommendedName>
        <fullName evidence="5">Glycosyltransferase 2-like domain-containing protein</fullName>
    </recommendedName>
</protein>
<dbReference type="Gene3D" id="3.90.550.10">
    <property type="entry name" value="Spore Coat Polysaccharide Biosynthesis Protein SpsA, Chain A"/>
    <property type="match status" value="1"/>
</dbReference>
<dbReference type="GO" id="GO:0016757">
    <property type="term" value="F:glycosyltransferase activity"/>
    <property type="evidence" value="ECO:0007669"/>
    <property type="project" value="UniProtKB-KW"/>
</dbReference>
<evidence type="ECO:0000259" key="5">
    <source>
        <dbReference type="Pfam" id="PF13632"/>
    </source>
</evidence>
<feature type="transmembrane region" description="Helical" evidence="4">
    <location>
        <begin position="247"/>
        <end position="269"/>
    </location>
</feature>
<accession>A0A0G0NLK1</accession>
<keyword evidence="4" id="KW-0472">Membrane</keyword>
<feature type="transmembrane region" description="Helical" evidence="4">
    <location>
        <begin position="327"/>
        <end position="347"/>
    </location>
</feature>
<dbReference type="PANTHER" id="PTHR43179:SF12">
    <property type="entry name" value="GALACTOFURANOSYLTRANSFERASE GLFT2"/>
    <property type="match status" value="1"/>
</dbReference>
<name>A0A0G0NLK1_9BACT</name>
<sequence length="349" mass="40360">MDSKVAIIISPNWADYAQKYLADCLTSLSQQNFAGQSKLFLVDNATTAESYNYLRTLAPTAEIISNQNNDGFAKGNNDAMRQALAQGYDYIFLINMDTIVDSHCLQALVDYLVKYPEAGAVQVRIMLWPETDKVNSLGNTTHFLGFGYCLGYQQSYQPVGLKEIAYPSGAGVMLRATALQQVGLFDEELWMYNEDQDLGWRLWLAGYKCLLAESAIVYHKYSFSKSISKYYWMDRNRLINIFKNYRLATLILIIPALLVMELGLLLFAVKGGWLKEKIRVYSYFLNKQNWQYLRQARQQSQALRRVPDREIVRLFSGQILYQEIDSIFLRLANIFFGLYWQIIKLLLFW</sequence>
<keyword evidence="3" id="KW-0808">Transferase</keyword>
<keyword evidence="4" id="KW-0812">Transmembrane</keyword>
<feature type="domain" description="Glycosyltransferase 2-like" evidence="5">
    <location>
        <begin position="90"/>
        <end position="224"/>
    </location>
</feature>
<evidence type="ECO:0000256" key="1">
    <source>
        <dbReference type="ARBA" id="ARBA00006739"/>
    </source>
</evidence>
<dbReference type="EMBL" id="LBWS01000042">
    <property type="protein sequence ID" value="KKR13666.1"/>
    <property type="molecule type" value="Genomic_DNA"/>
</dbReference>
<reference evidence="6 7" key="1">
    <citation type="journal article" date="2015" name="Nature">
        <title>rRNA introns, odd ribosomes, and small enigmatic genomes across a large radiation of phyla.</title>
        <authorList>
            <person name="Brown C.T."/>
            <person name="Hug L.A."/>
            <person name="Thomas B.C."/>
            <person name="Sharon I."/>
            <person name="Castelle C.J."/>
            <person name="Singh A."/>
            <person name="Wilkins M.J."/>
            <person name="Williams K.H."/>
            <person name="Banfield J.F."/>
        </authorList>
    </citation>
    <scope>NUCLEOTIDE SEQUENCE [LARGE SCALE GENOMIC DNA]</scope>
</reference>
<evidence type="ECO:0000256" key="2">
    <source>
        <dbReference type="ARBA" id="ARBA00022676"/>
    </source>
</evidence>
<proteinExistence type="inferred from homology"/>
<keyword evidence="4" id="KW-1133">Transmembrane helix</keyword>